<evidence type="ECO:0000256" key="3">
    <source>
        <dbReference type="ARBA" id="ARBA00022801"/>
    </source>
</evidence>
<dbReference type="Proteomes" id="UP000218644">
    <property type="component" value="Unassembled WGS sequence"/>
</dbReference>
<proteinExistence type="inferred from homology"/>
<accession>A0A2A2ALS4</accession>
<dbReference type="InterPro" id="IPR038765">
    <property type="entry name" value="Papain-like_cys_pep_sf"/>
</dbReference>
<evidence type="ECO:0000256" key="1">
    <source>
        <dbReference type="ARBA" id="ARBA00007074"/>
    </source>
</evidence>
<evidence type="ECO:0000313" key="11">
    <source>
        <dbReference type="Proteomes" id="UP000218644"/>
    </source>
</evidence>
<evidence type="ECO:0000256" key="2">
    <source>
        <dbReference type="ARBA" id="ARBA00022670"/>
    </source>
</evidence>
<dbReference type="EMBL" id="NSJD01000012">
    <property type="protein sequence ID" value="PAT39891.1"/>
    <property type="molecule type" value="Genomic_DNA"/>
</dbReference>
<dbReference type="PROSITE" id="PS51935">
    <property type="entry name" value="NLPC_P60"/>
    <property type="match status" value="1"/>
</dbReference>
<dbReference type="Pfam" id="PF00877">
    <property type="entry name" value="NLPC_P60"/>
    <property type="match status" value="1"/>
</dbReference>
<comment type="caution">
    <text evidence="7">The sequence shown here is derived from an EMBL/GenBank/DDBJ whole genome shotgun (WGS) entry which is preliminary data.</text>
</comment>
<accession>A0A2A2AQ85</accession>
<gene>
    <name evidence="8" type="ORF">CK621_05880</name>
    <name evidence="7" type="ORF">CK623_08425</name>
    <name evidence="6" type="ORF">CK625_01290</name>
</gene>
<dbReference type="GO" id="GO:0006508">
    <property type="term" value="P:proteolysis"/>
    <property type="evidence" value="ECO:0007669"/>
    <property type="project" value="UniProtKB-KW"/>
</dbReference>
<sequence>MMSDVVVTAMGYLGKPYSYGQSSLQGGFDCSGFVLSLFQRTLGHTLPRTAAEQARATQAIAKKELRPGDLVFFNTMRRQFSHVGIYIGEGRFIHSPRAGSRIRVESMEKAYWQSRFNGARRIALTSTQVASAR</sequence>
<dbReference type="SUPFAM" id="SSF54001">
    <property type="entry name" value="Cysteine proteinases"/>
    <property type="match status" value="1"/>
</dbReference>
<keyword evidence="9" id="KW-1185">Reference proteome</keyword>
<dbReference type="AlphaFoldDB" id="A0A2A2AQ85"/>
<evidence type="ECO:0000313" key="9">
    <source>
        <dbReference type="Proteomes" id="UP000218054"/>
    </source>
</evidence>
<evidence type="ECO:0000313" key="7">
    <source>
        <dbReference type="EMBL" id="PAT39891.1"/>
    </source>
</evidence>
<evidence type="ECO:0000313" key="8">
    <source>
        <dbReference type="EMBL" id="PAT43148.1"/>
    </source>
</evidence>
<evidence type="ECO:0000256" key="4">
    <source>
        <dbReference type="ARBA" id="ARBA00022807"/>
    </source>
</evidence>
<accession>A0A2A2AZI3</accession>
<comment type="similarity">
    <text evidence="1">Belongs to the peptidase C40 family.</text>
</comment>
<keyword evidence="3 7" id="KW-0378">Hydrolase</keyword>
<dbReference type="InterPro" id="IPR000064">
    <property type="entry name" value="NLP_P60_dom"/>
</dbReference>
<protein>
    <submittedName>
        <fullName evidence="7">Hydrolase Nlp/P60</fullName>
    </submittedName>
</protein>
<dbReference type="Gene3D" id="3.90.1720.10">
    <property type="entry name" value="endopeptidase domain like (from Nostoc punctiforme)"/>
    <property type="match status" value="1"/>
</dbReference>
<evidence type="ECO:0000259" key="5">
    <source>
        <dbReference type="PROSITE" id="PS51935"/>
    </source>
</evidence>
<dbReference type="PANTHER" id="PTHR47053:SF1">
    <property type="entry name" value="MUREIN DD-ENDOPEPTIDASE MEPH-RELATED"/>
    <property type="match status" value="1"/>
</dbReference>
<organism evidence="7 11">
    <name type="scientific">Vandammella animalimorsus</name>
    <dbReference type="NCBI Taxonomy" id="2029117"/>
    <lineage>
        <taxon>Bacteria</taxon>
        <taxon>Pseudomonadati</taxon>
        <taxon>Pseudomonadota</taxon>
        <taxon>Betaproteobacteria</taxon>
        <taxon>Burkholderiales</taxon>
        <taxon>Comamonadaceae</taxon>
        <taxon>Vandammella</taxon>
    </lineage>
</organism>
<evidence type="ECO:0000313" key="10">
    <source>
        <dbReference type="Proteomes" id="UP000218439"/>
    </source>
</evidence>
<evidence type="ECO:0000313" key="6">
    <source>
        <dbReference type="EMBL" id="PAT38737.1"/>
    </source>
</evidence>
<dbReference type="GO" id="GO:0008234">
    <property type="term" value="F:cysteine-type peptidase activity"/>
    <property type="evidence" value="ECO:0007669"/>
    <property type="project" value="UniProtKB-KW"/>
</dbReference>
<name>A0A2A2AQ85_9BURK</name>
<dbReference type="EMBL" id="NSJB01000001">
    <property type="protein sequence ID" value="PAT38737.1"/>
    <property type="molecule type" value="Genomic_DNA"/>
</dbReference>
<feature type="domain" description="NlpC/P60" evidence="5">
    <location>
        <begin position="1"/>
        <end position="123"/>
    </location>
</feature>
<dbReference type="InterPro" id="IPR051202">
    <property type="entry name" value="Peptidase_C40"/>
</dbReference>
<reference evidence="9 10" key="1">
    <citation type="submission" date="2017-08" db="EMBL/GenBank/DDBJ databases">
        <title>WGS of Clinical strains of the CDC Group NO-1 linked to zoonotic infections in humans.</title>
        <authorList>
            <person name="Bernier A.-M."/>
            <person name="Bernard K."/>
        </authorList>
    </citation>
    <scope>NUCLEOTIDE SEQUENCE [LARGE SCALE GENOMIC DNA]</scope>
    <source>
        <strain evidence="6 9">NML00-0135</strain>
        <strain evidence="8 10">NML120219</strain>
        <strain evidence="7 11">NML79-0751</strain>
    </source>
</reference>
<keyword evidence="2" id="KW-0645">Protease</keyword>
<dbReference type="Proteomes" id="UP000218439">
    <property type="component" value="Unassembled WGS sequence"/>
</dbReference>
<dbReference type="EMBL" id="NSJE01000007">
    <property type="protein sequence ID" value="PAT43148.1"/>
    <property type="molecule type" value="Genomic_DNA"/>
</dbReference>
<keyword evidence="4" id="KW-0788">Thiol protease</keyword>
<dbReference type="PANTHER" id="PTHR47053">
    <property type="entry name" value="MUREIN DD-ENDOPEPTIDASE MEPH-RELATED"/>
    <property type="match status" value="1"/>
</dbReference>
<dbReference type="Proteomes" id="UP000218054">
    <property type="component" value="Unassembled WGS sequence"/>
</dbReference>